<accession>A0A7L9RTZ4</accession>
<keyword evidence="8 13" id="KW-0548">Nucleotidyltransferase</keyword>
<sequence>MNDINIAITTLLSGEPVAFPTETVYGLGADCTNDQAVEKIFLLKGRPSFNPLIIHVLNLDTALKYGEFNRSALRLAQSFWPGPLTLVVPLRPGNNISQRVTAGLETIAIRVPNHPVALELLRRYPNPIAAPSANKSGYVSPTKHEHVRNEFHDDVFIIPGDQSCIGLESTIVDCSDEEVAILRPGFITKTDIENFLDMPVSEKSSTEAIKAPGQLKHHYSPSLPVRLNANNVLPNEALLTFGSNELTSDVMLNLSPTGNLDEAATNLFDFLRALDKTTSNINQIAVAAIPNIGVGLAINERLQRAATPKSD</sequence>
<feature type="domain" description="YrdC-like" evidence="15">
    <location>
        <begin position="1"/>
        <end position="187"/>
    </location>
</feature>
<dbReference type="GO" id="GO:0003725">
    <property type="term" value="F:double-stranded RNA binding"/>
    <property type="evidence" value="ECO:0007669"/>
    <property type="project" value="UniProtKB-UniRule"/>
</dbReference>
<evidence type="ECO:0000256" key="3">
    <source>
        <dbReference type="ARBA" id="ARBA00012584"/>
    </source>
</evidence>
<gene>
    <name evidence="16" type="primary">ywlC</name>
    <name evidence="16" type="ORF">CPBP_00809</name>
</gene>
<dbReference type="Pfam" id="PF03481">
    <property type="entry name" value="Sua5_C"/>
    <property type="match status" value="1"/>
</dbReference>
<feature type="binding site" evidence="14">
    <location>
        <position position="106"/>
    </location>
    <ligand>
        <name>ATP</name>
        <dbReference type="ChEBI" id="CHEBI:30616"/>
    </ligand>
</feature>
<protein>
    <recommendedName>
        <fullName evidence="4 13">Threonylcarbamoyl-AMP synthase</fullName>
        <shortName evidence="13">TC-AMP synthase</shortName>
        <ecNumber evidence="3 13">2.7.7.87</ecNumber>
    </recommendedName>
    <alternativeName>
        <fullName evidence="11 13">L-threonylcarbamoyladenylate synthase</fullName>
    </alternativeName>
</protein>
<keyword evidence="7 13" id="KW-0819">tRNA processing</keyword>
<feature type="binding site" evidence="14">
    <location>
        <position position="183"/>
    </location>
    <ligand>
        <name>ATP</name>
        <dbReference type="ChEBI" id="CHEBI:30616"/>
    </ligand>
</feature>
<feature type="binding site" evidence="14">
    <location>
        <position position="140"/>
    </location>
    <ligand>
        <name>ATP</name>
        <dbReference type="ChEBI" id="CHEBI:30616"/>
    </ligand>
</feature>
<dbReference type="KEGG" id="pbal:CPBP_00809"/>
<evidence type="ECO:0000256" key="6">
    <source>
        <dbReference type="ARBA" id="ARBA00022679"/>
    </source>
</evidence>
<dbReference type="GO" id="GO:0005737">
    <property type="term" value="C:cytoplasm"/>
    <property type="evidence" value="ECO:0007669"/>
    <property type="project" value="UniProtKB-SubCell"/>
</dbReference>
<keyword evidence="6 13" id="KW-0808">Transferase</keyword>
<dbReference type="PANTHER" id="PTHR17490:SF16">
    <property type="entry name" value="THREONYLCARBAMOYL-AMP SYNTHASE"/>
    <property type="match status" value="1"/>
</dbReference>
<dbReference type="GO" id="GO:0061710">
    <property type="term" value="F:L-threonylcarbamoyladenylate synthase"/>
    <property type="evidence" value="ECO:0007669"/>
    <property type="project" value="UniProtKB-EC"/>
</dbReference>
<dbReference type="InterPro" id="IPR010923">
    <property type="entry name" value="T(6)A37_SUA5"/>
</dbReference>
<evidence type="ECO:0000256" key="13">
    <source>
        <dbReference type="PIRNR" id="PIRNR004930"/>
    </source>
</evidence>
<evidence type="ECO:0000256" key="14">
    <source>
        <dbReference type="PIRSR" id="PIRSR004930-1"/>
    </source>
</evidence>
<dbReference type="RefSeq" id="WP_350331587.1">
    <property type="nucleotide sequence ID" value="NZ_CP054719.1"/>
</dbReference>
<evidence type="ECO:0000256" key="4">
    <source>
        <dbReference type="ARBA" id="ARBA00015492"/>
    </source>
</evidence>
<organism evidence="16 17">
    <name type="scientific">Candidatus Bodocaedibacter vickermanii</name>
    <dbReference type="NCBI Taxonomy" id="2741701"/>
    <lineage>
        <taxon>Bacteria</taxon>
        <taxon>Pseudomonadati</taxon>
        <taxon>Pseudomonadota</taxon>
        <taxon>Alphaproteobacteria</taxon>
        <taxon>Holosporales</taxon>
        <taxon>Candidatus Paracaedibacteraceae</taxon>
        <taxon>Candidatus Bodocaedibacter</taxon>
    </lineage>
</organism>
<evidence type="ECO:0000313" key="17">
    <source>
        <dbReference type="Proteomes" id="UP000594001"/>
    </source>
</evidence>
<evidence type="ECO:0000256" key="11">
    <source>
        <dbReference type="ARBA" id="ARBA00029774"/>
    </source>
</evidence>
<feature type="binding site" evidence="14">
    <location>
        <position position="46"/>
    </location>
    <ligand>
        <name>ATP</name>
        <dbReference type="ChEBI" id="CHEBI:30616"/>
    </ligand>
</feature>
<evidence type="ECO:0000256" key="12">
    <source>
        <dbReference type="ARBA" id="ARBA00048366"/>
    </source>
</evidence>
<feature type="binding site" evidence="14">
    <location>
        <position position="50"/>
    </location>
    <ligand>
        <name>ATP</name>
        <dbReference type="ChEBI" id="CHEBI:30616"/>
    </ligand>
</feature>
<evidence type="ECO:0000256" key="1">
    <source>
        <dbReference type="ARBA" id="ARBA00004496"/>
    </source>
</evidence>
<feature type="binding site" evidence="14">
    <location>
        <position position="130"/>
    </location>
    <ligand>
        <name>L-threonine</name>
        <dbReference type="ChEBI" id="CHEBI:57926"/>
    </ligand>
</feature>
<dbReference type="Gene3D" id="3.90.870.10">
    <property type="entry name" value="DHBP synthase"/>
    <property type="match status" value="1"/>
</dbReference>
<comment type="similarity">
    <text evidence="2 13">Belongs to the SUA5 family.</text>
</comment>
<dbReference type="EMBL" id="CP054719">
    <property type="protein sequence ID" value="QOL20032.1"/>
    <property type="molecule type" value="Genomic_DNA"/>
</dbReference>
<name>A0A7L9RTZ4_9PROT</name>
<evidence type="ECO:0000256" key="5">
    <source>
        <dbReference type="ARBA" id="ARBA00022490"/>
    </source>
</evidence>
<dbReference type="InterPro" id="IPR017945">
    <property type="entry name" value="DHBP_synth_RibB-like_a/b_dom"/>
</dbReference>
<evidence type="ECO:0000256" key="7">
    <source>
        <dbReference type="ARBA" id="ARBA00022694"/>
    </source>
</evidence>
<feature type="binding site" evidence="14">
    <location>
        <position position="23"/>
    </location>
    <ligand>
        <name>L-threonine</name>
        <dbReference type="ChEBI" id="CHEBI:57926"/>
    </ligand>
</feature>
<keyword evidence="9 13" id="KW-0547">Nucleotide-binding</keyword>
<dbReference type="PROSITE" id="PS51163">
    <property type="entry name" value="YRDC"/>
    <property type="match status" value="1"/>
</dbReference>
<dbReference type="GO" id="GO:0000049">
    <property type="term" value="F:tRNA binding"/>
    <property type="evidence" value="ECO:0007669"/>
    <property type="project" value="TreeGrafter"/>
</dbReference>
<dbReference type="InterPro" id="IPR005145">
    <property type="entry name" value="Sua5_C"/>
</dbReference>
<proteinExistence type="inferred from homology"/>
<evidence type="ECO:0000256" key="8">
    <source>
        <dbReference type="ARBA" id="ARBA00022695"/>
    </source>
</evidence>
<feature type="binding site" evidence="14">
    <location>
        <position position="219"/>
    </location>
    <ligand>
        <name>ATP</name>
        <dbReference type="ChEBI" id="CHEBI:30616"/>
    </ligand>
</feature>
<dbReference type="Gene3D" id="3.40.50.11030">
    <property type="entry name" value="Threonylcarbamoyl-AMP synthase, C-terminal domain"/>
    <property type="match status" value="1"/>
</dbReference>
<dbReference type="GO" id="GO:0005524">
    <property type="term" value="F:ATP binding"/>
    <property type="evidence" value="ECO:0007669"/>
    <property type="project" value="UniProtKB-UniRule"/>
</dbReference>
<reference evidence="16 17" key="1">
    <citation type="submission" date="2020-06" db="EMBL/GenBank/DDBJ databases">
        <title>The endosymbiont of the kinetoplastid Bodo saltans is a Paracaedibacter-like alpha-proteobacterium possessing a putative toxin-antitoxin system.</title>
        <authorList>
            <person name="Midha S."/>
            <person name="Rigden D.J."/>
            <person name="Siozios S."/>
            <person name="Hurst G.D.D."/>
            <person name="Jackson A.P."/>
        </authorList>
    </citation>
    <scope>NUCLEOTIDE SEQUENCE [LARGE SCALE GENOMIC DNA]</scope>
    <source>
        <strain evidence="16">Lake Konstanz</strain>
    </source>
</reference>
<dbReference type="InterPro" id="IPR050156">
    <property type="entry name" value="TC-AMP_synthase_SUA5"/>
</dbReference>
<dbReference type="AlphaFoldDB" id="A0A7L9RTZ4"/>
<evidence type="ECO:0000256" key="9">
    <source>
        <dbReference type="ARBA" id="ARBA00022741"/>
    </source>
</evidence>
<evidence type="ECO:0000256" key="10">
    <source>
        <dbReference type="ARBA" id="ARBA00022840"/>
    </source>
</evidence>
<feature type="binding site" evidence="14">
    <location>
        <position position="55"/>
    </location>
    <ligand>
        <name>L-threonine</name>
        <dbReference type="ChEBI" id="CHEBI:57926"/>
    </ligand>
</feature>
<dbReference type="InterPro" id="IPR006070">
    <property type="entry name" value="Sua5-like_dom"/>
</dbReference>
<evidence type="ECO:0000313" key="16">
    <source>
        <dbReference type="EMBL" id="QOL20032.1"/>
    </source>
</evidence>
<feature type="binding site" evidence="14">
    <location>
        <position position="169"/>
    </location>
    <ligand>
        <name>L-threonine</name>
        <dbReference type="ChEBI" id="CHEBI:57926"/>
    </ligand>
</feature>
<comment type="subcellular location">
    <subcellularLocation>
        <location evidence="1 13">Cytoplasm</location>
    </subcellularLocation>
</comment>
<dbReference type="EC" id="2.7.7.87" evidence="3 13"/>
<dbReference type="GO" id="GO:0008033">
    <property type="term" value="P:tRNA processing"/>
    <property type="evidence" value="ECO:0007669"/>
    <property type="project" value="UniProtKB-KW"/>
</dbReference>
<dbReference type="Pfam" id="PF01300">
    <property type="entry name" value="Sua5_yciO_yrdC"/>
    <property type="match status" value="1"/>
</dbReference>
<comment type="catalytic activity">
    <reaction evidence="12 13">
        <text>L-threonine + hydrogencarbonate + ATP = L-threonylcarbamoyladenylate + diphosphate + H2O</text>
        <dbReference type="Rhea" id="RHEA:36407"/>
        <dbReference type="ChEBI" id="CHEBI:15377"/>
        <dbReference type="ChEBI" id="CHEBI:17544"/>
        <dbReference type="ChEBI" id="CHEBI:30616"/>
        <dbReference type="ChEBI" id="CHEBI:33019"/>
        <dbReference type="ChEBI" id="CHEBI:57926"/>
        <dbReference type="ChEBI" id="CHEBI:73682"/>
        <dbReference type="EC" id="2.7.7.87"/>
    </reaction>
</comment>
<dbReference type="SUPFAM" id="SSF55821">
    <property type="entry name" value="YrdC/RibB"/>
    <property type="match status" value="1"/>
</dbReference>
<evidence type="ECO:0000259" key="15">
    <source>
        <dbReference type="PROSITE" id="PS51163"/>
    </source>
</evidence>
<evidence type="ECO:0000256" key="2">
    <source>
        <dbReference type="ARBA" id="ARBA00007663"/>
    </source>
</evidence>
<dbReference type="GO" id="GO:0006450">
    <property type="term" value="P:regulation of translational fidelity"/>
    <property type="evidence" value="ECO:0007669"/>
    <property type="project" value="TreeGrafter"/>
</dbReference>
<feature type="binding site" evidence="14">
    <location>
        <position position="110"/>
    </location>
    <ligand>
        <name>L-threonine</name>
        <dbReference type="ChEBI" id="CHEBI:57926"/>
    </ligand>
</feature>
<dbReference type="Proteomes" id="UP000594001">
    <property type="component" value="Chromosome"/>
</dbReference>
<keyword evidence="17" id="KW-1185">Reference proteome</keyword>
<dbReference type="PANTHER" id="PTHR17490">
    <property type="entry name" value="SUA5"/>
    <property type="match status" value="1"/>
</dbReference>
<feature type="binding site" evidence="14">
    <location>
        <position position="132"/>
    </location>
    <ligand>
        <name>ATP</name>
        <dbReference type="ChEBI" id="CHEBI:30616"/>
    </ligand>
</feature>
<keyword evidence="5 13" id="KW-0963">Cytoplasm</keyword>
<dbReference type="PIRSF" id="PIRSF004930">
    <property type="entry name" value="Tln_factor_SUA5"/>
    <property type="match status" value="1"/>
</dbReference>
<comment type="function">
    <text evidence="13">Required for the formation of a threonylcarbamoyl group on adenosine at position 37 (t(6)A37) in tRNAs that read codons beginning with adenine.</text>
</comment>
<dbReference type="NCBIfam" id="TIGR00057">
    <property type="entry name" value="L-threonylcarbamoyladenylate synthase"/>
    <property type="match status" value="1"/>
</dbReference>
<dbReference type="InterPro" id="IPR038385">
    <property type="entry name" value="Sua5/YwlC_C"/>
</dbReference>
<keyword evidence="10 13" id="KW-0067">ATP-binding</keyword>